<keyword evidence="2" id="KW-1133">Transmembrane helix</keyword>
<feature type="domain" description="DUF2914" evidence="3">
    <location>
        <begin position="259"/>
        <end position="319"/>
    </location>
</feature>
<protein>
    <submittedName>
        <fullName evidence="4">DUF2914 domain-containing protein</fullName>
    </submittedName>
</protein>
<dbReference type="EMBL" id="JBHRSD010000040">
    <property type="protein sequence ID" value="MFC3034494.1"/>
    <property type="molecule type" value="Genomic_DNA"/>
</dbReference>
<sequence length="325" mass="35395">MMTQKLVIKTKVAANQQPAKAISYEWHWRRIWAALLSCALILGALGYVLVIGVNADESDNTEFVSTTFALTAPSLQDEITQSAQQDAQFEATDVLASDTVAVIAQQFSSADAPDLVASIPMQQAEAQLLAQTNAQFDDTDALPSDTIAQIAQQFSSADAPQDLAIPTQAGDSESDAEPVTISKAQTVSPQPTVEKQFTAQAAVASVALGAKIDTSKVTRAVLTTGIEDREPINVLRSDIAISQFDDKLYFFTELHDLQDTTVHHLWYFEEQLLADIPLTVAGSRYRTYSLKHIEATQLGDWRVEAVTAEGQLLAQKQFRTHSAKP</sequence>
<organism evidence="4 5">
    <name type="scientific">Pseudoalteromonas fenneropenaei</name>
    <dbReference type="NCBI Taxonomy" id="1737459"/>
    <lineage>
        <taxon>Bacteria</taxon>
        <taxon>Pseudomonadati</taxon>
        <taxon>Pseudomonadota</taxon>
        <taxon>Gammaproteobacteria</taxon>
        <taxon>Alteromonadales</taxon>
        <taxon>Pseudoalteromonadaceae</taxon>
        <taxon>Pseudoalteromonas</taxon>
    </lineage>
</organism>
<feature type="transmembrane region" description="Helical" evidence="2">
    <location>
        <begin position="31"/>
        <end position="53"/>
    </location>
</feature>
<name>A0ABV7CP79_9GAMM</name>
<keyword evidence="5" id="KW-1185">Reference proteome</keyword>
<comment type="caution">
    <text evidence="4">The sequence shown here is derived from an EMBL/GenBank/DDBJ whole genome shotgun (WGS) entry which is preliminary data.</text>
</comment>
<reference evidence="5" key="1">
    <citation type="journal article" date="2019" name="Int. J. Syst. Evol. Microbiol.">
        <title>The Global Catalogue of Microorganisms (GCM) 10K type strain sequencing project: providing services to taxonomists for standard genome sequencing and annotation.</title>
        <authorList>
            <consortium name="The Broad Institute Genomics Platform"/>
            <consortium name="The Broad Institute Genome Sequencing Center for Infectious Disease"/>
            <person name="Wu L."/>
            <person name="Ma J."/>
        </authorList>
    </citation>
    <scope>NUCLEOTIDE SEQUENCE [LARGE SCALE GENOMIC DNA]</scope>
    <source>
        <strain evidence="5">KCTC 42730</strain>
    </source>
</reference>
<gene>
    <name evidence="4" type="ORF">ACFOEE_18480</name>
</gene>
<dbReference type="Proteomes" id="UP001595453">
    <property type="component" value="Unassembled WGS sequence"/>
</dbReference>
<evidence type="ECO:0000256" key="1">
    <source>
        <dbReference type="SAM" id="MobiDB-lite"/>
    </source>
</evidence>
<accession>A0ABV7CP79</accession>
<evidence type="ECO:0000256" key="2">
    <source>
        <dbReference type="SAM" id="Phobius"/>
    </source>
</evidence>
<keyword evidence="2" id="KW-0812">Transmembrane</keyword>
<keyword evidence="2" id="KW-0472">Membrane</keyword>
<evidence type="ECO:0000313" key="4">
    <source>
        <dbReference type="EMBL" id="MFC3034494.1"/>
    </source>
</evidence>
<dbReference type="InterPro" id="IPR022606">
    <property type="entry name" value="DUF2914"/>
</dbReference>
<dbReference type="Pfam" id="PF11141">
    <property type="entry name" value="DUF2914"/>
    <property type="match status" value="1"/>
</dbReference>
<proteinExistence type="predicted"/>
<evidence type="ECO:0000313" key="5">
    <source>
        <dbReference type="Proteomes" id="UP001595453"/>
    </source>
</evidence>
<evidence type="ECO:0000259" key="3">
    <source>
        <dbReference type="Pfam" id="PF11141"/>
    </source>
</evidence>
<feature type="region of interest" description="Disordered" evidence="1">
    <location>
        <begin position="158"/>
        <end position="179"/>
    </location>
</feature>
<dbReference type="RefSeq" id="WP_377127888.1">
    <property type="nucleotide sequence ID" value="NZ_JBHRSD010000040.1"/>
</dbReference>